<accession>A0ACB8S271</accession>
<comment type="caution">
    <text evidence="1">The sequence shown here is derived from an EMBL/GenBank/DDBJ whole genome shotgun (WGS) entry which is preliminary data.</text>
</comment>
<sequence>MAAPPQICLGLVLEGLLTPGPTTNYPLSKSAPETMPRLMRSGPKSSRRGRGSSVVIESSDASRPHALRRAAVHDETRTRALTGCLADTCAVRPADSLDGPLREDC</sequence>
<evidence type="ECO:0000313" key="1">
    <source>
        <dbReference type="EMBL" id="KAI0050649.1"/>
    </source>
</evidence>
<gene>
    <name evidence="1" type="ORF">FA95DRAFT_1555365</name>
</gene>
<protein>
    <submittedName>
        <fullName evidence="1">Uncharacterized protein</fullName>
    </submittedName>
</protein>
<reference evidence="1" key="2">
    <citation type="journal article" date="2022" name="New Phytol.">
        <title>Evolutionary transition to the ectomycorrhizal habit in the genomes of a hyperdiverse lineage of mushroom-forming fungi.</title>
        <authorList>
            <person name="Looney B."/>
            <person name="Miyauchi S."/>
            <person name="Morin E."/>
            <person name="Drula E."/>
            <person name="Courty P.E."/>
            <person name="Kohler A."/>
            <person name="Kuo A."/>
            <person name="LaButti K."/>
            <person name="Pangilinan J."/>
            <person name="Lipzen A."/>
            <person name="Riley R."/>
            <person name="Andreopoulos W."/>
            <person name="He G."/>
            <person name="Johnson J."/>
            <person name="Nolan M."/>
            <person name="Tritt A."/>
            <person name="Barry K.W."/>
            <person name="Grigoriev I.V."/>
            <person name="Nagy L.G."/>
            <person name="Hibbett D."/>
            <person name="Henrissat B."/>
            <person name="Matheny P.B."/>
            <person name="Labbe J."/>
            <person name="Martin F.M."/>
        </authorList>
    </citation>
    <scope>NUCLEOTIDE SEQUENCE</scope>
    <source>
        <strain evidence="1">FP105234-sp</strain>
    </source>
</reference>
<proteinExistence type="predicted"/>
<organism evidence="1 2">
    <name type="scientific">Auriscalpium vulgare</name>
    <dbReference type="NCBI Taxonomy" id="40419"/>
    <lineage>
        <taxon>Eukaryota</taxon>
        <taxon>Fungi</taxon>
        <taxon>Dikarya</taxon>
        <taxon>Basidiomycota</taxon>
        <taxon>Agaricomycotina</taxon>
        <taxon>Agaricomycetes</taxon>
        <taxon>Russulales</taxon>
        <taxon>Auriscalpiaceae</taxon>
        <taxon>Auriscalpium</taxon>
    </lineage>
</organism>
<dbReference type="EMBL" id="MU275859">
    <property type="protein sequence ID" value="KAI0050649.1"/>
    <property type="molecule type" value="Genomic_DNA"/>
</dbReference>
<keyword evidence="2" id="KW-1185">Reference proteome</keyword>
<dbReference type="Proteomes" id="UP000814033">
    <property type="component" value="Unassembled WGS sequence"/>
</dbReference>
<reference evidence="1" key="1">
    <citation type="submission" date="2021-02" db="EMBL/GenBank/DDBJ databases">
        <authorList>
            <consortium name="DOE Joint Genome Institute"/>
            <person name="Ahrendt S."/>
            <person name="Looney B.P."/>
            <person name="Miyauchi S."/>
            <person name="Morin E."/>
            <person name="Drula E."/>
            <person name="Courty P.E."/>
            <person name="Chicoki N."/>
            <person name="Fauchery L."/>
            <person name="Kohler A."/>
            <person name="Kuo A."/>
            <person name="Labutti K."/>
            <person name="Pangilinan J."/>
            <person name="Lipzen A."/>
            <person name="Riley R."/>
            <person name="Andreopoulos W."/>
            <person name="He G."/>
            <person name="Johnson J."/>
            <person name="Barry K.W."/>
            <person name="Grigoriev I.V."/>
            <person name="Nagy L."/>
            <person name="Hibbett D."/>
            <person name="Henrissat B."/>
            <person name="Matheny P.B."/>
            <person name="Labbe J."/>
            <person name="Martin F."/>
        </authorList>
    </citation>
    <scope>NUCLEOTIDE SEQUENCE</scope>
    <source>
        <strain evidence="1">FP105234-sp</strain>
    </source>
</reference>
<evidence type="ECO:0000313" key="2">
    <source>
        <dbReference type="Proteomes" id="UP000814033"/>
    </source>
</evidence>
<name>A0ACB8S271_9AGAM</name>